<gene>
    <name evidence="2" type="ORF">Tci_541357</name>
</gene>
<dbReference type="CDD" id="cd09272">
    <property type="entry name" value="RNase_HI_RT_Ty1"/>
    <property type="match status" value="1"/>
</dbReference>
<feature type="domain" description="Retroviral polymerase SH3-like" evidence="1">
    <location>
        <begin position="67"/>
        <end position="129"/>
    </location>
</feature>
<organism evidence="2">
    <name type="scientific">Tanacetum cinerariifolium</name>
    <name type="common">Dalmatian daisy</name>
    <name type="synonym">Chrysanthemum cinerariifolium</name>
    <dbReference type="NCBI Taxonomy" id="118510"/>
    <lineage>
        <taxon>Eukaryota</taxon>
        <taxon>Viridiplantae</taxon>
        <taxon>Streptophyta</taxon>
        <taxon>Embryophyta</taxon>
        <taxon>Tracheophyta</taxon>
        <taxon>Spermatophyta</taxon>
        <taxon>Magnoliopsida</taxon>
        <taxon>eudicotyledons</taxon>
        <taxon>Gunneridae</taxon>
        <taxon>Pentapetalae</taxon>
        <taxon>asterids</taxon>
        <taxon>campanulids</taxon>
        <taxon>Asterales</taxon>
        <taxon>Asteraceae</taxon>
        <taxon>Asteroideae</taxon>
        <taxon>Anthemideae</taxon>
        <taxon>Anthemidinae</taxon>
        <taxon>Tanacetum</taxon>
    </lineage>
</organism>
<dbReference type="AlphaFoldDB" id="A0A699IPW0"/>
<dbReference type="PANTHER" id="PTHR11439:SF440">
    <property type="entry name" value="INTEGRASE CATALYTIC DOMAIN-CONTAINING PROTEIN"/>
    <property type="match status" value="1"/>
</dbReference>
<name>A0A699IPW0_TANCI</name>
<evidence type="ECO:0000313" key="2">
    <source>
        <dbReference type="EMBL" id="GEZ69384.1"/>
    </source>
</evidence>
<reference evidence="2" key="1">
    <citation type="journal article" date="2019" name="Sci. Rep.">
        <title>Draft genome of Tanacetum cinerariifolium, the natural source of mosquito coil.</title>
        <authorList>
            <person name="Yamashiro T."/>
            <person name="Shiraishi A."/>
            <person name="Satake H."/>
            <person name="Nakayama K."/>
        </authorList>
    </citation>
    <scope>NUCLEOTIDE SEQUENCE</scope>
</reference>
<sequence length="458" mass="51900">HLKKDCKGGKVGNKANGSGINVSVDGSTSSLKGQNIFNKSFQVYYVTYVSEAYFVQNDDVPWVWGWAVVRLPDPKLKTLSERGIECIFVGYAEHSNAFRFYVIEPNDSVAINLIIKSKDVIFDEKRLSSVSRPSQRSQVNGTEDIGGSVALEKVTKEVVQQPEPELRKIKMYKTLKDFGPEFQLYLIKRTRDEVSDQQSYCFNIEDDPKTLDEAMLLFGKKQLMMRCTPSWATTIRCWLIYLQVANLLVANGSSKENLRIKHESNGIAIPQSHYIENVLKKFNYFDCTPVSTLMDTSEKLMPNNGQAVSQLEYSRVIGYLMYAMTCTRLDIIFVVCKLSRYTSNLGTQHWQAIQRASKKQTYITGSTMESEFVALAAAAPISIRCDSASTLAKAYSQMYNGKSSYLCVRHSMIRELITNEVISIEFVRSQQNLVDHLTNGLARDLVIKSAEWMRLKSN</sequence>
<comment type="caution">
    <text evidence="2">The sequence shown here is derived from an EMBL/GenBank/DDBJ whole genome shotgun (WGS) entry which is preliminary data.</text>
</comment>
<evidence type="ECO:0000259" key="1">
    <source>
        <dbReference type="Pfam" id="PF25597"/>
    </source>
</evidence>
<dbReference type="EMBL" id="BKCJ010311007">
    <property type="protein sequence ID" value="GEZ69384.1"/>
    <property type="molecule type" value="Genomic_DNA"/>
</dbReference>
<proteinExistence type="predicted"/>
<feature type="non-terminal residue" evidence="2">
    <location>
        <position position="1"/>
    </location>
</feature>
<protein>
    <submittedName>
        <fullName evidence="2">Zinc finger, CCHC-type</fullName>
    </submittedName>
</protein>
<dbReference type="Pfam" id="PF25597">
    <property type="entry name" value="SH3_retrovirus"/>
    <property type="match status" value="1"/>
</dbReference>
<dbReference type="InterPro" id="IPR057670">
    <property type="entry name" value="SH3_retrovirus"/>
</dbReference>
<accession>A0A699IPW0</accession>
<dbReference type="PANTHER" id="PTHR11439">
    <property type="entry name" value="GAG-POL-RELATED RETROTRANSPOSON"/>
    <property type="match status" value="1"/>
</dbReference>